<comment type="caution">
    <text evidence="1">The sequence shown here is derived from an EMBL/GenBank/DDBJ whole genome shotgun (WGS) entry which is preliminary data.</text>
</comment>
<dbReference type="EMBL" id="JAPQKN010000003">
    <property type="protein sequence ID" value="KAJ5166296.1"/>
    <property type="molecule type" value="Genomic_DNA"/>
</dbReference>
<dbReference type="AlphaFoldDB" id="A0A9W9I1U5"/>
<evidence type="ECO:0000313" key="2">
    <source>
        <dbReference type="Proteomes" id="UP001149163"/>
    </source>
</evidence>
<evidence type="ECO:0000313" key="1">
    <source>
        <dbReference type="EMBL" id="KAJ5166296.1"/>
    </source>
</evidence>
<name>A0A9W9I1U5_9EURO</name>
<dbReference type="Proteomes" id="UP001149163">
    <property type="component" value="Unassembled WGS sequence"/>
</dbReference>
<dbReference type="SUPFAM" id="SSF56801">
    <property type="entry name" value="Acetyl-CoA synthetase-like"/>
    <property type="match status" value="1"/>
</dbReference>
<accession>A0A9W9I1U5</accession>
<protein>
    <submittedName>
        <fullName evidence="1">Uncharacterized protein</fullName>
    </submittedName>
</protein>
<dbReference type="Gene3D" id="3.30.300.30">
    <property type="match status" value="1"/>
</dbReference>
<gene>
    <name evidence="1" type="ORF">N7482_005077</name>
</gene>
<dbReference type="InterPro" id="IPR045851">
    <property type="entry name" value="AMP-bd_C_sf"/>
</dbReference>
<keyword evidence="2" id="KW-1185">Reference proteome</keyword>
<sequence>MMAISGRGTTRGALAPIIQLQGLQIPILEVEAVIMGMPYVAEAIIVSVDDADAAKNAAALVRFEIYPPFETESISTLHRMRADIMSKGMEAYKLPNMLHILQDDEDVPGPLRVRSSGEKPLLSTFLSWAIQRFLSKWRFVA</sequence>
<reference evidence="1" key="1">
    <citation type="submission" date="2022-11" db="EMBL/GenBank/DDBJ databases">
        <authorList>
            <person name="Petersen C."/>
        </authorList>
    </citation>
    <scope>NUCLEOTIDE SEQUENCE</scope>
    <source>
        <strain evidence="1">IBT 26290</strain>
    </source>
</reference>
<dbReference type="RefSeq" id="XP_056542757.1">
    <property type="nucleotide sequence ID" value="XM_056687202.1"/>
</dbReference>
<dbReference type="GeneID" id="81426378"/>
<reference evidence="1" key="2">
    <citation type="journal article" date="2023" name="IMA Fungus">
        <title>Comparative genomic study of the Penicillium genus elucidates a diverse pangenome and 15 lateral gene transfer events.</title>
        <authorList>
            <person name="Petersen C."/>
            <person name="Sorensen T."/>
            <person name="Nielsen M.R."/>
            <person name="Sondergaard T.E."/>
            <person name="Sorensen J.L."/>
            <person name="Fitzpatrick D.A."/>
            <person name="Frisvad J.C."/>
            <person name="Nielsen K.L."/>
        </authorList>
    </citation>
    <scope>NUCLEOTIDE SEQUENCE</scope>
    <source>
        <strain evidence="1">IBT 26290</strain>
    </source>
</reference>
<proteinExistence type="predicted"/>
<organism evidence="1 2">
    <name type="scientific">Penicillium canariense</name>
    <dbReference type="NCBI Taxonomy" id="189055"/>
    <lineage>
        <taxon>Eukaryota</taxon>
        <taxon>Fungi</taxon>
        <taxon>Dikarya</taxon>
        <taxon>Ascomycota</taxon>
        <taxon>Pezizomycotina</taxon>
        <taxon>Eurotiomycetes</taxon>
        <taxon>Eurotiomycetidae</taxon>
        <taxon>Eurotiales</taxon>
        <taxon>Aspergillaceae</taxon>
        <taxon>Penicillium</taxon>
    </lineage>
</organism>